<comment type="similarity">
    <text evidence="2">Belongs to the binding-protein-dependent transport system permease family. FecCD subfamily.</text>
</comment>
<dbReference type="Pfam" id="PF01032">
    <property type="entry name" value="FecCD"/>
    <property type="match status" value="1"/>
</dbReference>
<evidence type="ECO:0000256" key="3">
    <source>
        <dbReference type="ARBA" id="ARBA00022448"/>
    </source>
</evidence>
<keyword evidence="6 8" id="KW-1133">Transmembrane helix</keyword>
<dbReference type="AlphaFoldDB" id="A0A1Y6IUC0"/>
<name>A0A1Y6IUC0_9VIBR</name>
<evidence type="ECO:0000256" key="8">
    <source>
        <dbReference type="SAM" id="Phobius"/>
    </source>
</evidence>
<dbReference type="SUPFAM" id="SSF81345">
    <property type="entry name" value="ABC transporter involved in vitamin B12 uptake, BtuC"/>
    <property type="match status" value="1"/>
</dbReference>
<dbReference type="PANTHER" id="PTHR30472">
    <property type="entry name" value="FERRIC ENTEROBACTIN TRANSPORT SYSTEM PERMEASE PROTEIN"/>
    <property type="match status" value="1"/>
</dbReference>
<evidence type="ECO:0000313" key="9">
    <source>
        <dbReference type="EMBL" id="SMS01277.1"/>
    </source>
</evidence>
<gene>
    <name evidence="9" type="primary">fepG</name>
    <name evidence="9" type="ORF">VIM7927_02559</name>
</gene>
<dbReference type="InterPro" id="IPR037294">
    <property type="entry name" value="ABC_BtuC-like"/>
</dbReference>
<dbReference type="Gene3D" id="1.10.3470.10">
    <property type="entry name" value="ABC transporter involved in vitamin B12 uptake, BtuC"/>
    <property type="match status" value="1"/>
</dbReference>
<keyword evidence="3" id="KW-0813">Transport</keyword>
<reference evidence="9 10" key="1">
    <citation type="submission" date="2017-05" db="EMBL/GenBank/DDBJ databases">
        <authorList>
            <person name="Song R."/>
            <person name="Chenine A.L."/>
            <person name="Ruprecht R.M."/>
        </authorList>
    </citation>
    <scope>NUCLEOTIDE SEQUENCE [LARGE SCALE GENOMIC DNA]</scope>
    <source>
        <strain evidence="9 10">CECT 7927</strain>
    </source>
</reference>
<evidence type="ECO:0000256" key="1">
    <source>
        <dbReference type="ARBA" id="ARBA00004651"/>
    </source>
</evidence>
<keyword evidence="5 8" id="KW-0812">Transmembrane</keyword>
<keyword evidence="4" id="KW-1003">Cell membrane</keyword>
<organism evidence="9 10">
    <name type="scientific">Vibrio mangrovi</name>
    <dbReference type="NCBI Taxonomy" id="474394"/>
    <lineage>
        <taxon>Bacteria</taxon>
        <taxon>Pseudomonadati</taxon>
        <taxon>Pseudomonadota</taxon>
        <taxon>Gammaproteobacteria</taxon>
        <taxon>Vibrionales</taxon>
        <taxon>Vibrionaceae</taxon>
        <taxon>Vibrio</taxon>
    </lineage>
</organism>
<sequence length="338" mass="36048">MMFYMSSSRCRSEMSRVSLMLTSLSILVLLLCGLSLSLGEPLMTVSGWFDFIRGETPAFWGQIIGQWRVPHLLLALLLGAALGVSGAVFQSVLRNPLASPDIIGLNTGAYTGVLLMISFGVAVPLGLMGAAMLGSGITALMVYLLAWQGGMATFRLLIIGIGLRAMLMALNTWFILQSSLENAMSASLWSAGSLNGLNWEQVYIALPIIIVLMLALLPLRQAMSILEMGDHSASGLGVSVEFTRCALLSVGVGLTAVVTVIAGPISFVALMAPQLARKLLNTERCHLRTSALTGAVLLLGCDLIAQFAFSPYRLPIGVVVVSIGGLYLLMILMKEARR</sequence>
<dbReference type="InterPro" id="IPR000522">
    <property type="entry name" value="ABC_transptr_permease_BtuC"/>
</dbReference>
<feature type="transmembrane region" description="Helical" evidence="8">
    <location>
        <begin position="315"/>
        <end position="333"/>
    </location>
</feature>
<dbReference type="PANTHER" id="PTHR30472:SF24">
    <property type="entry name" value="FERRIC ENTEROBACTIN TRANSPORT SYSTEM PERMEASE PROTEIN FEPG"/>
    <property type="match status" value="1"/>
</dbReference>
<dbReference type="Proteomes" id="UP000196125">
    <property type="component" value="Unassembled WGS sequence"/>
</dbReference>
<feature type="transmembrane region" description="Helical" evidence="8">
    <location>
        <begin position="152"/>
        <end position="176"/>
    </location>
</feature>
<dbReference type="CDD" id="cd06550">
    <property type="entry name" value="TM_ABC_iron-siderophores_like"/>
    <property type="match status" value="1"/>
</dbReference>
<dbReference type="EMBL" id="FXXI01000004">
    <property type="protein sequence ID" value="SMS01277.1"/>
    <property type="molecule type" value="Genomic_DNA"/>
</dbReference>
<comment type="subcellular location">
    <subcellularLocation>
        <location evidence="1">Cell membrane</location>
        <topology evidence="1">Multi-pass membrane protein</topology>
    </subcellularLocation>
</comment>
<feature type="transmembrane region" description="Helical" evidence="8">
    <location>
        <begin position="246"/>
        <end position="270"/>
    </location>
</feature>
<protein>
    <submittedName>
        <fullName evidence="9">Ferric enterobactin transport system permease protein FepG</fullName>
    </submittedName>
</protein>
<evidence type="ECO:0000256" key="2">
    <source>
        <dbReference type="ARBA" id="ARBA00007935"/>
    </source>
</evidence>
<dbReference type="GO" id="GO:0005886">
    <property type="term" value="C:plasma membrane"/>
    <property type="evidence" value="ECO:0007669"/>
    <property type="project" value="UniProtKB-SubCell"/>
</dbReference>
<proteinExistence type="inferred from homology"/>
<dbReference type="GO" id="GO:0033214">
    <property type="term" value="P:siderophore-iron import into cell"/>
    <property type="evidence" value="ECO:0007669"/>
    <property type="project" value="TreeGrafter"/>
</dbReference>
<dbReference type="GO" id="GO:0022857">
    <property type="term" value="F:transmembrane transporter activity"/>
    <property type="evidence" value="ECO:0007669"/>
    <property type="project" value="InterPro"/>
</dbReference>
<feature type="transmembrane region" description="Helical" evidence="8">
    <location>
        <begin position="113"/>
        <end position="146"/>
    </location>
</feature>
<evidence type="ECO:0000256" key="5">
    <source>
        <dbReference type="ARBA" id="ARBA00022692"/>
    </source>
</evidence>
<feature type="transmembrane region" description="Helical" evidence="8">
    <location>
        <begin position="72"/>
        <end position="93"/>
    </location>
</feature>
<evidence type="ECO:0000256" key="4">
    <source>
        <dbReference type="ARBA" id="ARBA00022475"/>
    </source>
</evidence>
<evidence type="ECO:0000313" key="10">
    <source>
        <dbReference type="Proteomes" id="UP000196125"/>
    </source>
</evidence>
<feature type="transmembrane region" description="Helical" evidence="8">
    <location>
        <begin position="197"/>
        <end position="219"/>
    </location>
</feature>
<accession>A0A1Y6IUC0</accession>
<evidence type="ECO:0000256" key="6">
    <source>
        <dbReference type="ARBA" id="ARBA00022989"/>
    </source>
</evidence>
<keyword evidence="7 8" id="KW-0472">Membrane</keyword>
<evidence type="ECO:0000256" key="7">
    <source>
        <dbReference type="ARBA" id="ARBA00023136"/>
    </source>
</evidence>